<feature type="domain" description="ABC transmembrane type-1" evidence="13">
    <location>
        <begin position="866"/>
        <end position="956"/>
    </location>
</feature>
<evidence type="ECO:0000259" key="13">
    <source>
        <dbReference type="PROSITE" id="PS50929"/>
    </source>
</evidence>
<dbReference type="InterPro" id="IPR017871">
    <property type="entry name" value="ABC_transporter-like_CS"/>
</dbReference>
<feature type="transmembrane region" description="Helical" evidence="11">
    <location>
        <begin position="232"/>
        <end position="251"/>
    </location>
</feature>
<feature type="domain" description="ABC transmembrane type-1" evidence="13">
    <location>
        <begin position="413"/>
        <end position="543"/>
    </location>
</feature>
<keyword evidence="6" id="KW-0547">Nucleotide-binding</keyword>
<comment type="subcellular location">
    <subcellularLocation>
        <location evidence="1">Cell membrane</location>
        <topology evidence="1">Multi-pass membrane protein</topology>
    </subcellularLocation>
</comment>
<evidence type="ECO:0000313" key="14">
    <source>
        <dbReference type="EMBL" id="CAG8644954.1"/>
    </source>
</evidence>
<dbReference type="InterPro" id="IPR050173">
    <property type="entry name" value="ABC_transporter_C-like"/>
</dbReference>
<dbReference type="SMART" id="SM00382">
    <property type="entry name" value="AAA"/>
    <property type="match status" value="2"/>
</dbReference>
<feature type="non-terminal residue" evidence="14">
    <location>
        <position position="1307"/>
    </location>
</feature>
<evidence type="ECO:0000256" key="8">
    <source>
        <dbReference type="ARBA" id="ARBA00022989"/>
    </source>
</evidence>
<dbReference type="Gene3D" id="1.20.1560.10">
    <property type="entry name" value="ABC transporter type 1, transmembrane domain"/>
    <property type="match status" value="2"/>
</dbReference>
<sequence length="1307" mass="149314">YGTSLVYTATWKSGPYIEWDVEQQMLKRDGKGTYILKSLNNFEEERLKETLHTAATYLLNYGVKIIDLIPFSYMIISICVITIRNAYVKRNTFYGSLPNEETDDNDQSVTNRARLVVSAVILIIRLLLVIMYQDSIELQHILWPVAWGYASLLALTLILHPQQCRALNISIHLKRLYFLSLTSAIVNLYWYCFKFGTDINAEYFSMLLVVGLLFILVPKLEPKDRNLIPGVNFYLSSLTFSWVIPVIITGYKRTLTYEDVPKLSNSLRAENVINTYNNNRKKSLLKSFSFSFWKQLLIQSICAIVWIFLDFLITPLLLERFLNYINHYSLNDESHPIASLYVYGLPLIKVVSNLLLQHAQYIGRQIANRCQVQLVGLSVSKIDGEEKGKITDLMSVDAQKVSSMIGNVLYRNVIPFLVVLLLISLFTQGYKTIHECLMNATDKRIKVINELLQSIRIVKLFAREEYFRKNIMEARDYELNMLENRMKKSIFIEFLWTSLPFIMILPAFALYTSENKLTSSIAFAAIAVCGNLHKAFDDLPYQIICLIQGIIGNCSKLFDLNDGRIGFINATFQWPNASNNFILNNLNVFFPPGKLSLIHGPTGCGKSALLRALLGEMKCIEGSVLFPNGEIAYVSQTAWLQNGTIRDNIQNSDKTEIGERGVMLSNGQKQRIALARAIYSNHNTIILDDCLSAVDSCTENYIYNQCLMSDLMKTKTRILVTHRENFYGAALKIFMKDGMIINEEYLETKELESNLKESEDVVLPDNKCTDKLIKEEAKAEGWVKWNVYMTYLKASDFFWLSIILLFIFARFFQTLQGLWFLITWCTAIIVAILAILITFQVYGLVNGPKLMIINYFCPILFCPIPSRIIVQYLSQKSKNVNYYLSIYALFGLLKITSMILRSCFMIKCTLKASKELHNNLLNKILLATIKFYDTTPIGRIMNRFSKDMELIDQILPLNTIEGREHLVPKEVLMKTYGFAGGLFMLIIGALIIDDLSKEMDPTFAAFTFINTIKFIERIKEYLALEEEDLNTNKSSTEWPANGKIEVKNLNVQYSSDGPLILRGISFCVYAGEKIGIVGRTGSGKSTLVKSILRTVNPTYGQIKIDDVDISTISLPYLRNKITVIPQNPALFNGTLRKIISNIDFSGEHPDYKLWEVLRKARLVKEHTSTNQESSSNVNPLTLYTIIREGGCNLSHGQQQLIMLARALVNKSRVIILDESTANVDLETDSEIQKTIREEFKDSGFIVESGHPYELLQNRESMFRDMCKQKELIIHKIMARPNSQYGTCTFYGLSHTWQFSYCYASETV</sequence>
<feature type="transmembrane region" description="Helical" evidence="11">
    <location>
        <begin position="882"/>
        <end position="904"/>
    </location>
</feature>
<feature type="transmembrane region" description="Helical" evidence="11">
    <location>
        <begin position="296"/>
        <end position="318"/>
    </location>
</feature>
<dbReference type="SUPFAM" id="SSF52540">
    <property type="entry name" value="P-loop containing nucleoside triphosphate hydrolases"/>
    <property type="match status" value="2"/>
</dbReference>
<dbReference type="InterPro" id="IPR027417">
    <property type="entry name" value="P-loop_NTPase"/>
</dbReference>
<evidence type="ECO:0000256" key="9">
    <source>
        <dbReference type="ARBA" id="ARBA00023136"/>
    </source>
</evidence>
<feature type="non-terminal residue" evidence="14">
    <location>
        <position position="1"/>
    </location>
</feature>
<gene>
    <name evidence="14" type="ORF">DERYTH_LOCUS9864</name>
</gene>
<evidence type="ECO:0000256" key="1">
    <source>
        <dbReference type="ARBA" id="ARBA00004651"/>
    </source>
</evidence>
<accession>A0A9N9DR37</accession>
<dbReference type="GO" id="GO:0005524">
    <property type="term" value="F:ATP binding"/>
    <property type="evidence" value="ECO:0007669"/>
    <property type="project" value="UniProtKB-KW"/>
</dbReference>
<feature type="transmembrane region" description="Helical" evidence="11">
    <location>
        <begin position="115"/>
        <end position="135"/>
    </location>
</feature>
<feature type="transmembrane region" description="Helical" evidence="11">
    <location>
        <begin position="818"/>
        <end position="845"/>
    </location>
</feature>
<dbReference type="InterPro" id="IPR003593">
    <property type="entry name" value="AAA+_ATPase"/>
</dbReference>
<keyword evidence="8 11" id="KW-1133">Transmembrane helix</keyword>
<keyword evidence="3" id="KW-1003">Cell membrane</keyword>
<dbReference type="CDD" id="cd03250">
    <property type="entry name" value="ABCC_MRP_domain1"/>
    <property type="match status" value="1"/>
</dbReference>
<dbReference type="FunFam" id="3.40.50.300:FF:002145">
    <property type="entry name" value="ABC transporter (MsbA subfamily)"/>
    <property type="match status" value="1"/>
</dbReference>
<feature type="domain" description="ABC transporter" evidence="12">
    <location>
        <begin position="565"/>
        <end position="763"/>
    </location>
</feature>
<dbReference type="PROSITE" id="PS00211">
    <property type="entry name" value="ABC_TRANSPORTER_1"/>
    <property type="match status" value="1"/>
</dbReference>
<feature type="transmembrane region" description="Helical" evidence="11">
    <location>
        <begin position="971"/>
        <end position="992"/>
    </location>
</feature>
<feature type="transmembrane region" description="Helical" evidence="11">
    <location>
        <begin position="68"/>
        <end position="87"/>
    </location>
</feature>
<feature type="transmembrane region" description="Helical" evidence="11">
    <location>
        <begin position="172"/>
        <end position="191"/>
    </location>
</feature>
<evidence type="ECO:0000256" key="2">
    <source>
        <dbReference type="ARBA" id="ARBA00022448"/>
    </source>
</evidence>
<evidence type="ECO:0000259" key="12">
    <source>
        <dbReference type="PROSITE" id="PS50893"/>
    </source>
</evidence>
<dbReference type="PANTHER" id="PTHR24223">
    <property type="entry name" value="ATP-BINDING CASSETTE SUB-FAMILY C"/>
    <property type="match status" value="1"/>
</dbReference>
<evidence type="ECO:0000256" key="4">
    <source>
        <dbReference type="ARBA" id="ARBA00022692"/>
    </source>
</evidence>
<evidence type="ECO:0000256" key="3">
    <source>
        <dbReference type="ARBA" id="ARBA00022475"/>
    </source>
</evidence>
<keyword evidence="4 11" id="KW-0812">Transmembrane</keyword>
<dbReference type="GO" id="GO:0005886">
    <property type="term" value="C:plasma membrane"/>
    <property type="evidence" value="ECO:0007669"/>
    <property type="project" value="UniProtKB-SubCell"/>
</dbReference>
<reference evidence="14" key="1">
    <citation type="submission" date="2021-06" db="EMBL/GenBank/DDBJ databases">
        <authorList>
            <person name="Kallberg Y."/>
            <person name="Tangrot J."/>
            <person name="Rosling A."/>
        </authorList>
    </citation>
    <scope>NUCLEOTIDE SEQUENCE</scope>
    <source>
        <strain evidence="14">MA453B</strain>
    </source>
</reference>
<dbReference type="Pfam" id="PF00664">
    <property type="entry name" value="ABC_membrane"/>
    <property type="match status" value="2"/>
</dbReference>
<dbReference type="OrthoDB" id="6500128at2759"/>
<dbReference type="InterPro" id="IPR011527">
    <property type="entry name" value="ABC1_TM_dom"/>
</dbReference>
<feature type="domain" description="ABC transporter" evidence="12">
    <location>
        <begin position="1046"/>
        <end position="1289"/>
    </location>
</feature>
<dbReference type="InterPro" id="IPR003439">
    <property type="entry name" value="ABC_transporter-like_ATP-bd"/>
</dbReference>
<keyword evidence="10" id="KW-0325">Glycoprotein</keyword>
<feature type="transmembrane region" description="Helical" evidence="11">
    <location>
        <begin position="141"/>
        <end position="160"/>
    </location>
</feature>
<keyword evidence="15" id="KW-1185">Reference proteome</keyword>
<keyword evidence="7" id="KW-0067">ATP-binding</keyword>
<dbReference type="PROSITE" id="PS50929">
    <property type="entry name" value="ABC_TM1F"/>
    <property type="match status" value="2"/>
</dbReference>
<evidence type="ECO:0000256" key="5">
    <source>
        <dbReference type="ARBA" id="ARBA00022737"/>
    </source>
</evidence>
<evidence type="ECO:0000256" key="6">
    <source>
        <dbReference type="ARBA" id="ARBA00022741"/>
    </source>
</evidence>
<dbReference type="PROSITE" id="PS50893">
    <property type="entry name" value="ABC_TRANSPORTER_2"/>
    <property type="match status" value="2"/>
</dbReference>
<keyword evidence="2" id="KW-0813">Transport</keyword>
<organism evidence="14 15">
    <name type="scientific">Dentiscutata erythropus</name>
    <dbReference type="NCBI Taxonomy" id="1348616"/>
    <lineage>
        <taxon>Eukaryota</taxon>
        <taxon>Fungi</taxon>
        <taxon>Fungi incertae sedis</taxon>
        <taxon>Mucoromycota</taxon>
        <taxon>Glomeromycotina</taxon>
        <taxon>Glomeromycetes</taxon>
        <taxon>Diversisporales</taxon>
        <taxon>Gigasporaceae</taxon>
        <taxon>Dentiscutata</taxon>
    </lineage>
</organism>
<dbReference type="Gene3D" id="3.40.50.300">
    <property type="entry name" value="P-loop containing nucleotide triphosphate hydrolases"/>
    <property type="match status" value="3"/>
</dbReference>
<feature type="transmembrane region" description="Helical" evidence="11">
    <location>
        <begin position="409"/>
        <end position="430"/>
    </location>
</feature>
<protein>
    <submittedName>
        <fullName evidence="14">24854_t:CDS:1</fullName>
    </submittedName>
</protein>
<dbReference type="EMBL" id="CAJVPY010005524">
    <property type="protein sequence ID" value="CAG8644954.1"/>
    <property type="molecule type" value="Genomic_DNA"/>
</dbReference>
<proteinExistence type="predicted"/>
<evidence type="ECO:0000313" key="15">
    <source>
        <dbReference type="Proteomes" id="UP000789405"/>
    </source>
</evidence>
<feature type="transmembrane region" description="Helical" evidence="11">
    <location>
        <begin position="794"/>
        <end position="812"/>
    </location>
</feature>
<dbReference type="GO" id="GO:0140359">
    <property type="term" value="F:ABC-type transporter activity"/>
    <property type="evidence" value="ECO:0007669"/>
    <property type="project" value="InterPro"/>
</dbReference>
<name>A0A9N9DR37_9GLOM</name>
<dbReference type="CDD" id="cd03244">
    <property type="entry name" value="ABCC_MRP_domain2"/>
    <property type="match status" value="1"/>
</dbReference>
<dbReference type="GO" id="GO:0016887">
    <property type="term" value="F:ATP hydrolysis activity"/>
    <property type="evidence" value="ECO:0007669"/>
    <property type="project" value="InterPro"/>
</dbReference>
<dbReference type="PANTHER" id="PTHR24223:SF353">
    <property type="entry name" value="ABC TRANSPORTER ATP-BINDING PROTEIN_PERMEASE VMR1-RELATED"/>
    <property type="match status" value="1"/>
</dbReference>
<dbReference type="SUPFAM" id="SSF90123">
    <property type="entry name" value="ABC transporter transmembrane region"/>
    <property type="match status" value="2"/>
</dbReference>
<dbReference type="Proteomes" id="UP000789405">
    <property type="component" value="Unassembled WGS sequence"/>
</dbReference>
<evidence type="ECO:0000256" key="7">
    <source>
        <dbReference type="ARBA" id="ARBA00022840"/>
    </source>
</evidence>
<feature type="transmembrane region" description="Helical" evidence="11">
    <location>
        <begin position="490"/>
        <end position="511"/>
    </location>
</feature>
<dbReference type="Pfam" id="PF00005">
    <property type="entry name" value="ABC_tran"/>
    <property type="match status" value="2"/>
</dbReference>
<evidence type="ECO:0000256" key="11">
    <source>
        <dbReference type="SAM" id="Phobius"/>
    </source>
</evidence>
<keyword evidence="5" id="KW-0677">Repeat</keyword>
<dbReference type="InterPro" id="IPR036640">
    <property type="entry name" value="ABC1_TM_sf"/>
</dbReference>
<feature type="transmembrane region" description="Helical" evidence="11">
    <location>
        <begin position="203"/>
        <end position="220"/>
    </location>
</feature>
<comment type="caution">
    <text evidence="14">The sequence shown here is derived from an EMBL/GenBank/DDBJ whole genome shotgun (WGS) entry which is preliminary data.</text>
</comment>
<evidence type="ECO:0000256" key="10">
    <source>
        <dbReference type="ARBA" id="ARBA00023180"/>
    </source>
</evidence>
<keyword evidence="9 11" id="KW-0472">Membrane</keyword>
<feature type="transmembrane region" description="Helical" evidence="11">
    <location>
        <begin position="852"/>
        <end position="870"/>
    </location>
</feature>